<dbReference type="GO" id="GO:0009103">
    <property type="term" value="P:lipopolysaccharide biosynthetic process"/>
    <property type="evidence" value="ECO:0007669"/>
    <property type="project" value="TreeGrafter"/>
</dbReference>
<dbReference type="KEGG" id="emo:DM558_12790"/>
<protein>
    <submittedName>
        <fullName evidence="4">Acyltransferase</fullName>
    </submittedName>
</protein>
<feature type="domain" description="Acyltransferase 3" evidence="2">
    <location>
        <begin position="5"/>
        <end position="319"/>
    </location>
</feature>
<reference evidence="5" key="1">
    <citation type="submission" date="2018-06" db="EMBL/GenBank/DDBJ databases">
        <title>Complete genome of Pseudomonas insecticola strain QZS01.</title>
        <authorList>
            <person name="Wang J."/>
            <person name="Su Q."/>
        </authorList>
    </citation>
    <scope>NUCLEOTIDE SEQUENCE [LARGE SCALE GENOMIC DNA]</scope>
    <source>
        <strain evidence="5">QZS01</strain>
    </source>
</reference>
<dbReference type="PANTHER" id="PTHR23028:SF53">
    <property type="entry name" value="ACYL_TRANSF_3 DOMAIN-CONTAINING PROTEIN"/>
    <property type="match status" value="1"/>
</dbReference>
<keyword evidence="1" id="KW-0472">Membrane</keyword>
<dbReference type="Pfam" id="PF01757">
    <property type="entry name" value="Acyl_transf_3"/>
    <property type="match status" value="1"/>
</dbReference>
<keyword evidence="5" id="KW-1185">Reference proteome</keyword>
<evidence type="ECO:0000256" key="1">
    <source>
        <dbReference type="SAM" id="Phobius"/>
    </source>
</evidence>
<dbReference type="GO" id="GO:0016020">
    <property type="term" value="C:membrane"/>
    <property type="evidence" value="ECO:0007669"/>
    <property type="project" value="TreeGrafter"/>
</dbReference>
<dbReference type="InterPro" id="IPR050879">
    <property type="entry name" value="Acyltransferase_3"/>
</dbReference>
<keyword evidence="4" id="KW-0012">Acyltransferase</keyword>
<dbReference type="EMBL" id="CP029822">
    <property type="protein sequence ID" value="AZS51593.1"/>
    <property type="molecule type" value="Genomic_DNA"/>
</dbReference>
<dbReference type="Pfam" id="PF19040">
    <property type="entry name" value="SGNH"/>
    <property type="match status" value="1"/>
</dbReference>
<feature type="transmembrane region" description="Helical" evidence="1">
    <location>
        <begin position="304"/>
        <end position="324"/>
    </location>
</feature>
<proteinExistence type="predicted"/>
<dbReference type="AlphaFoldDB" id="A0A3Q9JKC1"/>
<feature type="transmembrane region" description="Helical" evidence="1">
    <location>
        <begin position="7"/>
        <end position="25"/>
    </location>
</feature>
<dbReference type="GO" id="GO:0016747">
    <property type="term" value="F:acyltransferase activity, transferring groups other than amino-acyl groups"/>
    <property type="evidence" value="ECO:0007669"/>
    <property type="project" value="InterPro"/>
</dbReference>
<evidence type="ECO:0000259" key="2">
    <source>
        <dbReference type="Pfam" id="PF01757"/>
    </source>
</evidence>
<feature type="transmembrane region" description="Helical" evidence="1">
    <location>
        <begin position="281"/>
        <end position="298"/>
    </location>
</feature>
<gene>
    <name evidence="4" type="ORF">DM558_12790</name>
</gene>
<feature type="domain" description="SGNH" evidence="3">
    <location>
        <begin position="400"/>
        <end position="634"/>
    </location>
</feature>
<feature type="transmembrane region" description="Helical" evidence="1">
    <location>
        <begin position="336"/>
        <end position="357"/>
    </location>
</feature>
<evidence type="ECO:0000313" key="4">
    <source>
        <dbReference type="EMBL" id="AZS51593.1"/>
    </source>
</evidence>
<dbReference type="Proteomes" id="UP000273143">
    <property type="component" value="Chromosome"/>
</dbReference>
<dbReference type="InterPro" id="IPR043968">
    <property type="entry name" value="SGNH"/>
</dbReference>
<keyword evidence="1" id="KW-1133">Transmembrane helix</keyword>
<feature type="transmembrane region" description="Helical" evidence="1">
    <location>
        <begin position="31"/>
        <end position="51"/>
    </location>
</feature>
<dbReference type="RefSeq" id="WP_127164333.1">
    <property type="nucleotide sequence ID" value="NZ_CP029822.1"/>
</dbReference>
<evidence type="ECO:0000259" key="3">
    <source>
        <dbReference type="Pfam" id="PF19040"/>
    </source>
</evidence>
<dbReference type="InterPro" id="IPR002656">
    <property type="entry name" value="Acyl_transf_3_dom"/>
</dbReference>
<organism evidence="4 5">
    <name type="scientific">Entomomonas moraniae</name>
    <dbReference type="NCBI Taxonomy" id="2213226"/>
    <lineage>
        <taxon>Bacteria</taxon>
        <taxon>Pseudomonadati</taxon>
        <taxon>Pseudomonadota</taxon>
        <taxon>Gammaproteobacteria</taxon>
        <taxon>Pseudomonadales</taxon>
        <taxon>Pseudomonadaceae</taxon>
        <taxon>Entomomonas</taxon>
    </lineage>
</organism>
<sequence>MRFRKDINGLRAFAVLAVVLYHFRITGFSGGFSGVDIFFVISGYLMTSIIFTRLAKEQFSLIDFYLHRARRIIPALAVLCVFFIIMGYFYLLTPDYRELMQLVRKVILFISNLAFYKETDYFGTIAQENWLLHTWSLSVEWQFYLLYPIIILVLIKLFRLPLTKKILAFIAVSSFITSVVYTPINPAAAFYLLPTRAWEMLAGGLVFLYPLNINEKYKKTLNWIGLSIIVGSIIFLTNKHWPGSLAIIPIIGSVLVLYSMQDNMILNNPLAQGIGKISYSVYLWHWPVAVLLYITGYLTNAIFVMIGILVSFLLGLVSYYFIEIRFKLKANKLFEVIKYLLIILFVLISAASMGSFVKHSKLARNNFLFSDTFRSIDDIVAHKNTEITKQCLLDKHYTSSFPECRKGNGPIKLIVLGDSHAGALFPAIYETNTKGSALYWASMACPIIKGVHFYQPRASCENFIKDKVSLLENKDNYQNTPVIFINYLTSYFKDKDQLFYITHPANDLDDFKKQYREAYIKTMCDIAKIRPVYVLKPIPTPEYNVPKKMTISLITSKNISLKSSIKKYQEESLFVIEVMEQAKRDCGIQLLDPVPYLCPNGKECLLTNDNKPLYFDDNHLSHYGIKFLEPLFKQILN</sequence>
<keyword evidence="4" id="KW-0808">Transferase</keyword>
<feature type="transmembrane region" description="Helical" evidence="1">
    <location>
        <begin position="221"/>
        <end position="237"/>
    </location>
</feature>
<dbReference type="PANTHER" id="PTHR23028">
    <property type="entry name" value="ACETYLTRANSFERASE"/>
    <property type="match status" value="1"/>
</dbReference>
<name>A0A3Q9JKC1_9GAMM</name>
<feature type="transmembrane region" description="Helical" evidence="1">
    <location>
        <begin position="190"/>
        <end position="209"/>
    </location>
</feature>
<accession>A0A3Q9JKC1</accession>
<keyword evidence="1" id="KW-0812">Transmembrane</keyword>
<feature type="transmembrane region" description="Helical" evidence="1">
    <location>
        <begin position="166"/>
        <end position="184"/>
    </location>
</feature>
<evidence type="ECO:0000313" key="5">
    <source>
        <dbReference type="Proteomes" id="UP000273143"/>
    </source>
</evidence>
<feature type="transmembrane region" description="Helical" evidence="1">
    <location>
        <begin position="72"/>
        <end position="91"/>
    </location>
</feature>
<feature type="transmembrane region" description="Helical" evidence="1">
    <location>
        <begin position="243"/>
        <end position="260"/>
    </location>
</feature>
<feature type="transmembrane region" description="Helical" evidence="1">
    <location>
        <begin position="141"/>
        <end position="159"/>
    </location>
</feature>